<accession>A0ABS5V6X7</accession>
<evidence type="ECO:0000256" key="1">
    <source>
        <dbReference type="SAM" id="MobiDB-lite"/>
    </source>
</evidence>
<feature type="transmembrane region" description="Helical" evidence="2">
    <location>
        <begin position="236"/>
        <end position="261"/>
    </location>
</feature>
<proteinExistence type="predicted"/>
<dbReference type="Proteomes" id="UP001195903">
    <property type="component" value="Unassembled WGS sequence"/>
</dbReference>
<feature type="transmembrane region" description="Helical" evidence="2">
    <location>
        <begin position="152"/>
        <end position="172"/>
    </location>
</feature>
<gene>
    <name evidence="3" type="ORF">KJI95_13775</name>
</gene>
<dbReference type="EMBL" id="JAHEPS010000005">
    <property type="protein sequence ID" value="MBT1445586.1"/>
    <property type="molecule type" value="Genomic_DNA"/>
</dbReference>
<feature type="transmembrane region" description="Helical" evidence="2">
    <location>
        <begin position="203"/>
        <end position="224"/>
    </location>
</feature>
<reference evidence="3 4" key="1">
    <citation type="submission" date="2021-05" db="EMBL/GenBank/DDBJ databases">
        <title>Shewanella sp. JM162201.</title>
        <authorList>
            <person name="Xu S."/>
            <person name="Li A."/>
        </authorList>
    </citation>
    <scope>NUCLEOTIDE SEQUENCE [LARGE SCALE GENOMIC DNA]</scope>
    <source>
        <strain evidence="3 4">JM162201</strain>
    </source>
</reference>
<keyword evidence="2" id="KW-0472">Membrane</keyword>
<sequence length="269" mass="28557">MPERPHRDLQHTAKTHGANDGQGPAHQSFLARRGSVNGSAHGSTNALASGSAKGPANGPAAFLISFVLAAVVTYIPYLGVPFKWLESFFHELSHALATLISGGVVSHIALFPNGAGLCYSAGGSPVLIGFAGYSGAALWGLLLYMMASSAKGIRLSFALLGVLVMLALLFFARDMLTIAILLVLGGLFFLPLKLAAAPWLTALLRFMAMIVLLNAIKSPTYLWGLDGQGDAELLSGLIWVPAFVWIGLWLAIASACLWCCWRISLRTYS</sequence>
<keyword evidence="2" id="KW-1133">Transmembrane helix</keyword>
<feature type="transmembrane region" description="Helical" evidence="2">
    <location>
        <begin position="123"/>
        <end position="145"/>
    </location>
</feature>
<dbReference type="Pfam" id="PF13398">
    <property type="entry name" value="Peptidase_M50B"/>
    <property type="match status" value="1"/>
</dbReference>
<keyword evidence="2" id="KW-0812">Transmembrane</keyword>
<dbReference type="InterPro" id="IPR049500">
    <property type="entry name" value="Peptidase_M50B-like"/>
</dbReference>
<feature type="transmembrane region" description="Helical" evidence="2">
    <location>
        <begin position="178"/>
        <end position="196"/>
    </location>
</feature>
<feature type="transmembrane region" description="Helical" evidence="2">
    <location>
        <begin position="92"/>
        <end position="111"/>
    </location>
</feature>
<organism evidence="3 4">
    <name type="scientific">Shewanella jiangmenensis</name>
    <dbReference type="NCBI Taxonomy" id="2837387"/>
    <lineage>
        <taxon>Bacteria</taxon>
        <taxon>Pseudomonadati</taxon>
        <taxon>Pseudomonadota</taxon>
        <taxon>Gammaproteobacteria</taxon>
        <taxon>Alteromonadales</taxon>
        <taxon>Shewanellaceae</taxon>
        <taxon>Shewanella</taxon>
    </lineage>
</organism>
<protein>
    <submittedName>
        <fullName evidence="3">M50 family metallopeptidase</fullName>
    </submittedName>
</protein>
<comment type="caution">
    <text evidence="3">The sequence shown here is derived from an EMBL/GenBank/DDBJ whole genome shotgun (WGS) entry which is preliminary data.</text>
</comment>
<evidence type="ECO:0000256" key="2">
    <source>
        <dbReference type="SAM" id="Phobius"/>
    </source>
</evidence>
<name>A0ABS5V6X7_9GAMM</name>
<feature type="compositionally biased region" description="Basic and acidic residues" evidence="1">
    <location>
        <begin position="1"/>
        <end position="11"/>
    </location>
</feature>
<keyword evidence="4" id="KW-1185">Reference proteome</keyword>
<feature type="region of interest" description="Disordered" evidence="1">
    <location>
        <begin position="1"/>
        <end position="27"/>
    </location>
</feature>
<feature type="transmembrane region" description="Helical" evidence="2">
    <location>
        <begin position="60"/>
        <end position="80"/>
    </location>
</feature>
<evidence type="ECO:0000313" key="3">
    <source>
        <dbReference type="EMBL" id="MBT1445586.1"/>
    </source>
</evidence>
<dbReference type="PANTHER" id="PTHR33979:SF2">
    <property type="entry name" value="PEPTIDASE M50B-LIKE-DOMAIN-CONTAINING PROTEIN"/>
    <property type="match status" value="1"/>
</dbReference>
<dbReference type="PANTHER" id="PTHR33979">
    <property type="entry name" value="OS02G0221600 PROTEIN"/>
    <property type="match status" value="1"/>
</dbReference>
<evidence type="ECO:0000313" key="4">
    <source>
        <dbReference type="Proteomes" id="UP001195903"/>
    </source>
</evidence>